<proteinExistence type="predicted"/>
<reference evidence="1" key="1">
    <citation type="submission" date="2020-05" db="EMBL/GenBank/DDBJ databases">
        <authorList>
            <person name="Chiriac C."/>
            <person name="Salcher M."/>
            <person name="Ghai R."/>
            <person name="Kavagutti S V."/>
        </authorList>
    </citation>
    <scope>NUCLEOTIDE SEQUENCE</scope>
</reference>
<dbReference type="AlphaFoldDB" id="A0A6J6KW96"/>
<gene>
    <name evidence="1" type="ORF">UFOPK2166_00994</name>
</gene>
<accession>A0A6J6KW96</accession>
<organism evidence="1">
    <name type="scientific">freshwater metagenome</name>
    <dbReference type="NCBI Taxonomy" id="449393"/>
    <lineage>
        <taxon>unclassified sequences</taxon>
        <taxon>metagenomes</taxon>
        <taxon>ecological metagenomes</taxon>
    </lineage>
</organism>
<sequence length="211" mass="21106">MTLSLPATAVIETLGGVVSILHVLLVDADEVLPAPSVAVAVIAWSPSSSVGTVRDHAPFASAVAVPNCVAGVVLLSASATTALASAVPLIVGVALLVEIGEVPVTAGAFGASVSIVSDNVELALLALPAASVNAPSAMDTEPLSALLPFVGVNVAEYVVPEPVKPLSRPPTTEMSPTTKLLEDSLSSTETVAVCPILNDEREIVSATVGTT</sequence>
<name>A0A6J6KW96_9ZZZZ</name>
<protein>
    <submittedName>
        <fullName evidence="1">Unannotated protein</fullName>
    </submittedName>
</protein>
<dbReference type="EMBL" id="CAEZWB010000142">
    <property type="protein sequence ID" value="CAB4654077.1"/>
    <property type="molecule type" value="Genomic_DNA"/>
</dbReference>
<evidence type="ECO:0000313" key="1">
    <source>
        <dbReference type="EMBL" id="CAB4654077.1"/>
    </source>
</evidence>